<name>A0A7V3J9Q0_UNCC3</name>
<evidence type="ECO:0000313" key="2">
    <source>
        <dbReference type="EMBL" id="HFZ08693.1"/>
    </source>
</evidence>
<organism evidence="2">
    <name type="scientific">candidate division CPR3 bacterium</name>
    <dbReference type="NCBI Taxonomy" id="2268181"/>
    <lineage>
        <taxon>Bacteria</taxon>
        <taxon>Bacteria division CPR3</taxon>
    </lineage>
</organism>
<proteinExistence type="predicted"/>
<gene>
    <name evidence="2" type="ORF">ENV41_00965</name>
</gene>
<evidence type="ECO:0000256" key="1">
    <source>
        <dbReference type="SAM" id="SignalP"/>
    </source>
</evidence>
<dbReference type="AlphaFoldDB" id="A0A7V3J9Q0"/>
<comment type="caution">
    <text evidence="2">The sequence shown here is derived from an EMBL/GenBank/DDBJ whole genome shotgun (WGS) entry which is preliminary data.</text>
</comment>
<keyword evidence="1" id="KW-0732">Signal</keyword>
<accession>A0A7V3J9Q0</accession>
<dbReference type="PROSITE" id="PS51257">
    <property type="entry name" value="PROKAR_LIPOPROTEIN"/>
    <property type="match status" value="1"/>
</dbReference>
<feature type="signal peptide" evidence="1">
    <location>
        <begin position="1"/>
        <end position="21"/>
    </location>
</feature>
<dbReference type="EMBL" id="DTGG01000029">
    <property type="protein sequence ID" value="HFZ08693.1"/>
    <property type="molecule type" value="Genomic_DNA"/>
</dbReference>
<feature type="chain" id="PRO_5031165972" description="DUF3108 domain-containing protein" evidence="1">
    <location>
        <begin position="22"/>
        <end position="228"/>
    </location>
</feature>
<protein>
    <recommendedName>
        <fullName evidence="3">DUF3108 domain-containing protein</fullName>
    </recommendedName>
</protein>
<evidence type="ECO:0008006" key="3">
    <source>
        <dbReference type="Google" id="ProtNLM"/>
    </source>
</evidence>
<reference evidence="2" key="1">
    <citation type="journal article" date="2020" name="mSystems">
        <title>Genome- and Community-Level Interaction Insights into Carbon Utilization and Element Cycling Functions of Hydrothermarchaeota in Hydrothermal Sediment.</title>
        <authorList>
            <person name="Zhou Z."/>
            <person name="Liu Y."/>
            <person name="Xu W."/>
            <person name="Pan J."/>
            <person name="Luo Z.H."/>
            <person name="Li M."/>
        </authorList>
    </citation>
    <scope>NUCLEOTIDE SEQUENCE [LARGE SCALE GENOMIC DNA]</scope>
    <source>
        <strain evidence="2">SpSt-757</strain>
    </source>
</reference>
<sequence>MEKKRLVLAMVFGVFVLAACATTGVEVLPGDIEKGIAVEKPIWNLGDTWTYKIVRVKSGEKNEFVQKRIVKEIVEEKGGKKYYVVSTAQGKINSYYDAANLNLKYVKDANGEVIGRYIPELPMFNWPLKVGKQWGARYSWESPLAGPDDPPWVDVRVKVVGQEPIFVMGKEIMTFKLLHHRYNPRGLLVCELIQWYSPELKNIVKWTDKRQFINYYETGELINFSLAR</sequence>